<dbReference type="EMBL" id="JBHSLV010000026">
    <property type="protein sequence ID" value="MFC5394078.1"/>
    <property type="molecule type" value="Genomic_DNA"/>
</dbReference>
<dbReference type="InterPro" id="IPR037401">
    <property type="entry name" value="SnoaL-like"/>
</dbReference>
<evidence type="ECO:0000313" key="3">
    <source>
        <dbReference type="Proteomes" id="UP001596104"/>
    </source>
</evidence>
<comment type="caution">
    <text evidence="2">The sequence shown here is derived from an EMBL/GenBank/DDBJ whole genome shotgun (WGS) entry which is preliminary data.</text>
</comment>
<accession>A0ABW0HCH7</accession>
<dbReference type="Proteomes" id="UP001596104">
    <property type="component" value="Unassembled WGS sequence"/>
</dbReference>
<keyword evidence="3" id="KW-1185">Reference proteome</keyword>
<reference evidence="3" key="1">
    <citation type="journal article" date="2019" name="Int. J. Syst. Evol. Microbiol.">
        <title>The Global Catalogue of Microorganisms (GCM) 10K type strain sequencing project: providing services to taxonomists for standard genome sequencing and annotation.</title>
        <authorList>
            <consortium name="The Broad Institute Genomics Platform"/>
            <consortium name="The Broad Institute Genome Sequencing Center for Infectious Disease"/>
            <person name="Wu L."/>
            <person name="Ma J."/>
        </authorList>
    </citation>
    <scope>NUCLEOTIDE SEQUENCE [LARGE SCALE GENOMIC DNA]</scope>
    <source>
        <strain evidence="3">CGMCC 1.16326</strain>
    </source>
</reference>
<dbReference type="Pfam" id="PF12680">
    <property type="entry name" value="SnoaL_2"/>
    <property type="match status" value="1"/>
</dbReference>
<organism evidence="2 3">
    <name type="scientific">Bosea vestrisii</name>
    <dbReference type="NCBI Taxonomy" id="151416"/>
    <lineage>
        <taxon>Bacteria</taxon>
        <taxon>Pseudomonadati</taxon>
        <taxon>Pseudomonadota</taxon>
        <taxon>Alphaproteobacteria</taxon>
        <taxon>Hyphomicrobiales</taxon>
        <taxon>Boseaceae</taxon>
        <taxon>Bosea</taxon>
    </lineage>
</organism>
<dbReference type="RefSeq" id="WP_377009205.1">
    <property type="nucleotide sequence ID" value="NZ_JBHSLV010000026.1"/>
</dbReference>
<evidence type="ECO:0000259" key="1">
    <source>
        <dbReference type="Pfam" id="PF12680"/>
    </source>
</evidence>
<protein>
    <submittedName>
        <fullName evidence="2">Nuclear transport factor 2 family protein</fullName>
    </submittedName>
</protein>
<dbReference type="Gene3D" id="3.10.450.50">
    <property type="match status" value="1"/>
</dbReference>
<dbReference type="InterPro" id="IPR032710">
    <property type="entry name" value="NTF2-like_dom_sf"/>
</dbReference>
<evidence type="ECO:0000313" key="2">
    <source>
        <dbReference type="EMBL" id="MFC5394078.1"/>
    </source>
</evidence>
<name>A0ABW0HCH7_9HYPH</name>
<dbReference type="SUPFAM" id="SSF54427">
    <property type="entry name" value="NTF2-like"/>
    <property type="match status" value="1"/>
</dbReference>
<feature type="domain" description="SnoaL-like" evidence="1">
    <location>
        <begin position="25"/>
        <end position="126"/>
    </location>
</feature>
<gene>
    <name evidence="2" type="ORF">ACFPPC_15665</name>
</gene>
<sequence>MSSEAVLSPALAAERHDGPRALALRYLAAMERRDLDAARGFVSEDAEFVFPGGARRSDLAAIVKGSSGRYRSIAKHIERCDLCEGGDGTATVYVLGSLYGQWPDGAAFSGIRFVDRFEIAGGLIRRQEVWNDSGEARLAAAGAPSSAPGPATTSSIRR</sequence>
<proteinExistence type="predicted"/>